<dbReference type="EMBL" id="HG792017">
    <property type="protein sequence ID" value="CDM34624.1"/>
    <property type="molecule type" value="Genomic_DNA"/>
</dbReference>
<reference evidence="1" key="1">
    <citation type="journal article" date="2014" name="Nat. Commun.">
        <title>Multiple recent horizontal transfers of a large genomic region in cheese making fungi.</title>
        <authorList>
            <person name="Cheeseman K."/>
            <person name="Ropars J."/>
            <person name="Renault P."/>
            <person name="Dupont J."/>
            <person name="Gouzy J."/>
            <person name="Branca A."/>
            <person name="Abraham A.L."/>
            <person name="Ceppi M."/>
            <person name="Conseiller E."/>
            <person name="Debuchy R."/>
            <person name="Malagnac F."/>
            <person name="Goarin A."/>
            <person name="Silar P."/>
            <person name="Lacoste S."/>
            <person name="Sallet E."/>
            <person name="Bensimon A."/>
            <person name="Giraud T."/>
            <person name="Brygoo Y."/>
        </authorList>
    </citation>
    <scope>NUCLEOTIDE SEQUENCE [LARGE SCALE GENOMIC DNA]</scope>
    <source>
        <strain evidence="1">FM164</strain>
    </source>
</reference>
<evidence type="ECO:0000313" key="2">
    <source>
        <dbReference type="Proteomes" id="UP000030686"/>
    </source>
</evidence>
<name>W6QK61_PENRF</name>
<protein>
    <submittedName>
        <fullName evidence="1">Genomic scaffold, ProqFM164S03</fullName>
    </submittedName>
</protein>
<dbReference type="AlphaFoldDB" id="W6QK61"/>
<gene>
    <name evidence="1" type="ORF">PROQFM164_S03g001348</name>
</gene>
<sequence>MWTAISLSQHELGYLGFEIPLPFYQMAVHGLWWRLNFVELLES</sequence>
<organism evidence="1 2">
    <name type="scientific">Penicillium roqueforti (strain FM164)</name>
    <dbReference type="NCBI Taxonomy" id="1365484"/>
    <lineage>
        <taxon>Eukaryota</taxon>
        <taxon>Fungi</taxon>
        <taxon>Dikarya</taxon>
        <taxon>Ascomycota</taxon>
        <taxon>Pezizomycotina</taxon>
        <taxon>Eurotiomycetes</taxon>
        <taxon>Eurotiomycetidae</taxon>
        <taxon>Eurotiales</taxon>
        <taxon>Aspergillaceae</taxon>
        <taxon>Penicillium</taxon>
    </lineage>
</organism>
<evidence type="ECO:0000313" key="1">
    <source>
        <dbReference type="EMBL" id="CDM34624.1"/>
    </source>
</evidence>
<proteinExistence type="predicted"/>
<accession>W6QK61</accession>
<keyword evidence="2" id="KW-1185">Reference proteome</keyword>
<dbReference type="Proteomes" id="UP000030686">
    <property type="component" value="Unassembled WGS sequence"/>
</dbReference>